<feature type="transmembrane region" description="Helical" evidence="1">
    <location>
        <begin position="348"/>
        <end position="370"/>
    </location>
</feature>
<dbReference type="SUPFAM" id="SSF141868">
    <property type="entry name" value="EAL domain-like"/>
    <property type="match status" value="1"/>
</dbReference>
<dbReference type="SMART" id="SM00267">
    <property type="entry name" value="GGDEF"/>
    <property type="match status" value="1"/>
</dbReference>
<gene>
    <name evidence="4" type="ORF">XYCOK13_03290</name>
</gene>
<feature type="transmembrane region" description="Helical" evidence="1">
    <location>
        <begin position="130"/>
        <end position="157"/>
    </location>
</feature>
<protein>
    <recommendedName>
        <fullName evidence="6">Diguanylate cyclase (GGDEF)-like protein</fullName>
    </recommendedName>
</protein>
<dbReference type="Proteomes" id="UP000677918">
    <property type="component" value="Unassembled WGS sequence"/>
</dbReference>
<evidence type="ECO:0000256" key="1">
    <source>
        <dbReference type="SAM" id="Phobius"/>
    </source>
</evidence>
<dbReference type="EMBL" id="BOVK01000005">
    <property type="protein sequence ID" value="GIQ67505.1"/>
    <property type="molecule type" value="Genomic_DNA"/>
</dbReference>
<comment type="caution">
    <text evidence="4">The sequence shown here is derived from an EMBL/GenBank/DDBJ whole genome shotgun (WGS) entry which is preliminary data.</text>
</comment>
<dbReference type="CDD" id="cd01948">
    <property type="entry name" value="EAL"/>
    <property type="match status" value="1"/>
</dbReference>
<organism evidence="4 5">
    <name type="scientific">Xylanibacillus composti</name>
    <dbReference type="NCBI Taxonomy" id="1572762"/>
    <lineage>
        <taxon>Bacteria</taxon>
        <taxon>Bacillati</taxon>
        <taxon>Bacillota</taxon>
        <taxon>Bacilli</taxon>
        <taxon>Bacillales</taxon>
        <taxon>Paenibacillaceae</taxon>
        <taxon>Xylanibacillus</taxon>
    </lineage>
</organism>
<dbReference type="PANTHER" id="PTHR44757">
    <property type="entry name" value="DIGUANYLATE CYCLASE DGCP"/>
    <property type="match status" value="1"/>
</dbReference>
<dbReference type="InterPro" id="IPR043128">
    <property type="entry name" value="Rev_trsase/Diguanyl_cyclase"/>
</dbReference>
<dbReference type="PROSITE" id="PS50883">
    <property type="entry name" value="EAL"/>
    <property type="match status" value="1"/>
</dbReference>
<keyword evidence="1" id="KW-0812">Transmembrane</keyword>
<dbReference type="InterPro" id="IPR029787">
    <property type="entry name" value="Nucleotide_cyclase"/>
</dbReference>
<feature type="transmembrane region" description="Helical" evidence="1">
    <location>
        <begin position="45"/>
        <end position="72"/>
    </location>
</feature>
<keyword evidence="1" id="KW-0472">Membrane</keyword>
<dbReference type="FunFam" id="3.30.70.270:FF:000001">
    <property type="entry name" value="Diguanylate cyclase domain protein"/>
    <property type="match status" value="1"/>
</dbReference>
<dbReference type="SMART" id="SM00052">
    <property type="entry name" value="EAL"/>
    <property type="match status" value="1"/>
</dbReference>
<dbReference type="PANTHER" id="PTHR44757:SF2">
    <property type="entry name" value="BIOFILM ARCHITECTURE MAINTENANCE PROTEIN MBAA"/>
    <property type="match status" value="1"/>
</dbReference>
<sequence>MDNRKRPALIWKRLAALLVCIGLAAAGYAVTLPTAFGLDMIFSGIFLLVLVRVLGVWAGTGEAAVTAGIVYAGITPNPVVFMLLIEIMFIGVLTRIGKGTSVFGASCLYWGFLGLPLLTGILYGFGEPELIAAILILGKSAANGLFNAWVADILLIYTPVQRWLSREGVQQYSLRQIMFHITMGVVMVPFLLFTVISGWFQSNSIQNRSEELAASVAQFVQEDLGSWSSLEITQLQLGGAVQLGRLNELLRQSNAKNDWIVSMETPYGLSMDGTRVERTSGLDGWQRSGNIKPLAEGLYEWSPGGQALYDILSWREIEQIVQLSIDPLPFTFYVRVPLSAYMQDTQQFYAIQYGVMILYIVFGTLATLFLSHSMSRSIAGLAHTTIDLPEKLKRQESIDWPSSSLREIHQLITNFRGMSDNLYSAFLKLKQSEQTLHELAYFDALTRLPNRRSFTRDLSRLLDEADARGSHAAVLFMDLDRFKQINDSLGHTAGDELLKGIADRLQKVMGDKGGVYRLGGDEFTIILPETEEEEIHALAQAVQQACREPYAISGQELRTFVSIGISMIPRDGNDLDTIVRHADMAMYKAKGEGGRGYEFYHDSIGHTEDRMLLEIELHKAAANEEFELYYQPKVQVATGEVTGVEALIRWNHAERGVVPPDQFIPLAEVTGLIVPIGEWVLRDACRQAKLWHDKGICPLAVSVNISARQLSGDHLVQTITRILEETGLPPSSLELEITEGSLIWDKDLAVRTLSIMKHLGIRISIDDFGTGYSSLGQLRQLPIHTIKIDKSFVRSIDKDGVNAAIVEAIIRLSKSMQLEVLAEGVETGEELHMLERIGCDQVQGYLFSKPLPAEACESLLTRGAVGVGLRKQGGGLS</sequence>
<dbReference type="FunFam" id="3.20.20.450:FF:000001">
    <property type="entry name" value="Cyclic di-GMP phosphodiesterase yahA"/>
    <property type="match status" value="1"/>
</dbReference>
<keyword evidence="1" id="KW-1133">Transmembrane helix</keyword>
<feature type="transmembrane region" description="Helical" evidence="1">
    <location>
        <begin position="102"/>
        <end position="123"/>
    </location>
</feature>
<dbReference type="InterPro" id="IPR001633">
    <property type="entry name" value="EAL_dom"/>
</dbReference>
<feature type="domain" description="GGDEF" evidence="3">
    <location>
        <begin position="470"/>
        <end position="602"/>
    </location>
</feature>
<evidence type="ECO:0000313" key="4">
    <source>
        <dbReference type="EMBL" id="GIQ67505.1"/>
    </source>
</evidence>
<dbReference type="CDD" id="cd01949">
    <property type="entry name" value="GGDEF"/>
    <property type="match status" value="1"/>
</dbReference>
<evidence type="ECO:0000313" key="5">
    <source>
        <dbReference type="Proteomes" id="UP000677918"/>
    </source>
</evidence>
<reference evidence="4" key="1">
    <citation type="submission" date="2021-04" db="EMBL/GenBank/DDBJ databases">
        <title>Draft genome sequence of Xylanibacillus composti strain K13.</title>
        <authorList>
            <person name="Uke A."/>
            <person name="Chhe C."/>
            <person name="Baramee S."/>
            <person name="Kosugi A."/>
        </authorList>
    </citation>
    <scope>NUCLEOTIDE SEQUENCE</scope>
    <source>
        <strain evidence="4">K13</strain>
    </source>
</reference>
<dbReference type="Gene3D" id="3.30.70.270">
    <property type="match status" value="1"/>
</dbReference>
<accession>A0A8J4M0W8</accession>
<proteinExistence type="predicted"/>
<dbReference type="PROSITE" id="PS50887">
    <property type="entry name" value="GGDEF"/>
    <property type="match status" value="1"/>
</dbReference>
<feature type="transmembrane region" description="Helical" evidence="1">
    <location>
        <begin position="79"/>
        <end position="96"/>
    </location>
</feature>
<feature type="transmembrane region" description="Helical" evidence="1">
    <location>
        <begin position="177"/>
        <end position="200"/>
    </location>
</feature>
<dbReference type="Gene3D" id="3.20.20.450">
    <property type="entry name" value="EAL domain"/>
    <property type="match status" value="1"/>
</dbReference>
<dbReference type="InterPro" id="IPR000160">
    <property type="entry name" value="GGDEF_dom"/>
</dbReference>
<dbReference type="SUPFAM" id="SSF55073">
    <property type="entry name" value="Nucleotide cyclase"/>
    <property type="match status" value="1"/>
</dbReference>
<evidence type="ECO:0000259" key="2">
    <source>
        <dbReference type="PROSITE" id="PS50883"/>
    </source>
</evidence>
<dbReference type="Pfam" id="PF00990">
    <property type="entry name" value="GGDEF"/>
    <property type="match status" value="1"/>
</dbReference>
<evidence type="ECO:0008006" key="6">
    <source>
        <dbReference type="Google" id="ProtNLM"/>
    </source>
</evidence>
<dbReference type="Pfam" id="PF00563">
    <property type="entry name" value="EAL"/>
    <property type="match status" value="1"/>
</dbReference>
<name>A0A8J4M0W8_9BACL</name>
<dbReference type="InterPro" id="IPR035919">
    <property type="entry name" value="EAL_sf"/>
</dbReference>
<feature type="domain" description="EAL" evidence="2">
    <location>
        <begin position="610"/>
        <end position="864"/>
    </location>
</feature>
<dbReference type="NCBIfam" id="TIGR00254">
    <property type="entry name" value="GGDEF"/>
    <property type="match status" value="1"/>
</dbReference>
<dbReference type="AlphaFoldDB" id="A0A8J4M0W8"/>
<dbReference type="InterPro" id="IPR052155">
    <property type="entry name" value="Biofilm_reg_signaling"/>
</dbReference>
<evidence type="ECO:0000259" key="3">
    <source>
        <dbReference type="PROSITE" id="PS50887"/>
    </source>
</evidence>
<keyword evidence="5" id="KW-1185">Reference proteome</keyword>
<dbReference type="RefSeq" id="WP_213410103.1">
    <property type="nucleotide sequence ID" value="NZ_BOVK01000005.1"/>
</dbReference>